<keyword evidence="7 11" id="KW-0328">Glycosyltransferase</keyword>
<comment type="pathway">
    <text evidence="11">Bacterial outer membrane biogenesis; LPS lipid A biosynthesis.</text>
</comment>
<comment type="function">
    <text evidence="1 11">Condensation of UDP-2,3-diacylglucosamine and 2,3-diacylglucosamine-1-phosphate to form lipid A disaccharide, a precursor of lipid A, a phosphorylated glycolipid that anchors the lipopolysaccharide to the outer membrane of the cell.</text>
</comment>
<dbReference type="Proteomes" id="UP000254720">
    <property type="component" value="Unassembled WGS sequence"/>
</dbReference>
<organism evidence="12 13">
    <name type="scientific">Aquicella lusitana</name>
    <dbReference type="NCBI Taxonomy" id="254246"/>
    <lineage>
        <taxon>Bacteria</taxon>
        <taxon>Pseudomonadati</taxon>
        <taxon>Pseudomonadota</taxon>
        <taxon>Gammaproteobacteria</taxon>
        <taxon>Legionellales</taxon>
        <taxon>Coxiellaceae</taxon>
        <taxon>Aquicella</taxon>
    </lineage>
</organism>
<dbReference type="PANTHER" id="PTHR30372">
    <property type="entry name" value="LIPID-A-DISACCHARIDE SYNTHASE"/>
    <property type="match status" value="1"/>
</dbReference>
<dbReference type="CDD" id="cd01635">
    <property type="entry name" value="Glycosyltransferase_GTB-type"/>
    <property type="match status" value="1"/>
</dbReference>
<dbReference type="GO" id="GO:0008915">
    <property type="term" value="F:lipid-A-disaccharide synthase activity"/>
    <property type="evidence" value="ECO:0007669"/>
    <property type="project" value="UniProtKB-UniRule"/>
</dbReference>
<keyword evidence="5 11" id="KW-0444">Lipid biosynthesis</keyword>
<dbReference type="OrthoDB" id="9801642at2"/>
<evidence type="ECO:0000313" key="12">
    <source>
        <dbReference type="EMBL" id="RDI41795.1"/>
    </source>
</evidence>
<reference evidence="12 13" key="1">
    <citation type="submission" date="2018-07" db="EMBL/GenBank/DDBJ databases">
        <title>Genomic Encyclopedia of Type Strains, Phase IV (KMG-IV): sequencing the most valuable type-strain genomes for metagenomic binning, comparative biology and taxonomic classification.</title>
        <authorList>
            <person name="Goeker M."/>
        </authorList>
    </citation>
    <scope>NUCLEOTIDE SEQUENCE [LARGE SCALE GENOMIC DNA]</scope>
    <source>
        <strain evidence="12 13">DSM 16500</strain>
    </source>
</reference>
<dbReference type="AlphaFoldDB" id="A0A370GD90"/>
<comment type="similarity">
    <text evidence="2 11">Belongs to the LpxB family.</text>
</comment>
<comment type="catalytic activity">
    <reaction evidence="10 11">
        <text>a lipid X + a UDP-2-N,3-O-bis[(3R)-3-hydroxyacyl]-alpha-D-glucosamine = a lipid A disaccharide + UDP + H(+)</text>
        <dbReference type="Rhea" id="RHEA:67828"/>
        <dbReference type="ChEBI" id="CHEBI:15378"/>
        <dbReference type="ChEBI" id="CHEBI:58223"/>
        <dbReference type="ChEBI" id="CHEBI:137748"/>
        <dbReference type="ChEBI" id="CHEBI:176338"/>
        <dbReference type="ChEBI" id="CHEBI:176343"/>
        <dbReference type="EC" id="2.4.1.182"/>
    </reaction>
</comment>
<dbReference type="SUPFAM" id="SSF53756">
    <property type="entry name" value="UDP-Glycosyltransferase/glycogen phosphorylase"/>
    <property type="match status" value="1"/>
</dbReference>
<dbReference type="UniPathway" id="UPA00973"/>
<evidence type="ECO:0000256" key="7">
    <source>
        <dbReference type="ARBA" id="ARBA00022676"/>
    </source>
</evidence>
<evidence type="ECO:0000256" key="11">
    <source>
        <dbReference type="HAMAP-Rule" id="MF_00392"/>
    </source>
</evidence>
<dbReference type="NCBIfam" id="TIGR00215">
    <property type="entry name" value="lpxB"/>
    <property type="match status" value="1"/>
</dbReference>
<keyword evidence="6 11" id="KW-0441">Lipid A biosynthesis</keyword>
<dbReference type="Pfam" id="PF02684">
    <property type="entry name" value="LpxB"/>
    <property type="match status" value="1"/>
</dbReference>
<keyword evidence="9 11" id="KW-0443">Lipid metabolism</keyword>
<dbReference type="InterPro" id="IPR003835">
    <property type="entry name" value="Glyco_trans_19"/>
</dbReference>
<evidence type="ECO:0000256" key="5">
    <source>
        <dbReference type="ARBA" id="ARBA00022516"/>
    </source>
</evidence>
<evidence type="ECO:0000256" key="2">
    <source>
        <dbReference type="ARBA" id="ARBA00007868"/>
    </source>
</evidence>
<dbReference type="GO" id="GO:0016020">
    <property type="term" value="C:membrane"/>
    <property type="evidence" value="ECO:0007669"/>
    <property type="project" value="GOC"/>
</dbReference>
<dbReference type="EMBL" id="QQAX01000017">
    <property type="protein sequence ID" value="RDI41795.1"/>
    <property type="molecule type" value="Genomic_DNA"/>
</dbReference>
<dbReference type="HAMAP" id="MF_00392">
    <property type="entry name" value="LpxB"/>
    <property type="match status" value="1"/>
</dbReference>
<sequence>MKIGIVAGEASGDLLGAKLIQALRERCPTLEVYGMGGPAMSAAGCESLFDIERLAVMGFIEPLLRLPDLIRLRRDLYRYFLKNRPDVFIGIDSPDFNLGLELKLRQAGIPVVHYVSPSVWAWRQNRIHKIAKAVDLMLTLLPFEAKFYEKHHVPVRYVGHPLADQIPLQPDKIAARRALCIDENATYVALLPGSRRQEIRFMAEPFLLAAKQMHQKKPDLRFLTSHVSEQRYQEFHAYYKQYAPDLPLHFFTRRSHDVMAAADVVLVTSGTATLETMLYKKPMIIAYRMSPMTYQLAKLLVKVPYIGLPNLLANRSLVPELIQHDVNPETICKHALDYLDHPEKVEKLVQIFTEMHKSLRAEAASNIAESILDTVHKKS</sequence>
<evidence type="ECO:0000256" key="6">
    <source>
        <dbReference type="ARBA" id="ARBA00022556"/>
    </source>
</evidence>
<evidence type="ECO:0000313" key="13">
    <source>
        <dbReference type="Proteomes" id="UP000254720"/>
    </source>
</evidence>
<evidence type="ECO:0000256" key="9">
    <source>
        <dbReference type="ARBA" id="ARBA00023098"/>
    </source>
</evidence>
<name>A0A370GD90_9COXI</name>
<dbReference type="EC" id="2.4.1.182" evidence="3 11"/>
<keyword evidence="13" id="KW-1185">Reference proteome</keyword>
<gene>
    <name evidence="11" type="primary">lpxB</name>
    <name evidence="12" type="ORF">C8D86_11711</name>
</gene>
<keyword evidence="8 11" id="KW-0808">Transferase</keyword>
<dbReference type="PANTHER" id="PTHR30372:SF4">
    <property type="entry name" value="LIPID-A-DISACCHARIDE SYNTHASE, MITOCHONDRIAL-RELATED"/>
    <property type="match status" value="1"/>
</dbReference>
<dbReference type="GO" id="GO:0005543">
    <property type="term" value="F:phospholipid binding"/>
    <property type="evidence" value="ECO:0007669"/>
    <property type="project" value="TreeGrafter"/>
</dbReference>
<evidence type="ECO:0000256" key="8">
    <source>
        <dbReference type="ARBA" id="ARBA00022679"/>
    </source>
</evidence>
<dbReference type="Gene3D" id="3.40.50.2000">
    <property type="entry name" value="Glycogen Phosphorylase B"/>
    <property type="match status" value="2"/>
</dbReference>
<evidence type="ECO:0000256" key="10">
    <source>
        <dbReference type="ARBA" id="ARBA00048975"/>
    </source>
</evidence>
<protein>
    <recommendedName>
        <fullName evidence="4 11">Lipid-A-disaccharide synthase</fullName>
        <ecNumber evidence="3 11">2.4.1.182</ecNumber>
    </recommendedName>
</protein>
<comment type="caution">
    <text evidence="12">The sequence shown here is derived from an EMBL/GenBank/DDBJ whole genome shotgun (WGS) entry which is preliminary data.</text>
</comment>
<evidence type="ECO:0000256" key="3">
    <source>
        <dbReference type="ARBA" id="ARBA00012687"/>
    </source>
</evidence>
<accession>A0A370GD90</accession>
<evidence type="ECO:0000256" key="4">
    <source>
        <dbReference type="ARBA" id="ARBA00020902"/>
    </source>
</evidence>
<evidence type="ECO:0000256" key="1">
    <source>
        <dbReference type="ARBA" id="ARBA00002056"/>
    </source>
</evidence>
<dbReference type="RefSeq" id="WP_114834799.1">
    <property type="nucleotide sequence ID" value="NZ_LR699114.1"/>
</dbReference>
<proteinExistence type="inferred from homology"/>
<dbReference type="GO" id="GO:0009245">
    <property type="term" value="P:lipid A biosynthetic process"/>
    <property type="evidence" value="ECO:0007669"/>
    <property type="project" value="UniProtKB-UniRule"/>
</dbReference>